<keyword evidence="1" id="KW-0472">Membrane</keyword>
<name>A0A914D1T4_9BILA</name>
<proteinExistence type="predicted"/>
<feature type="transmembrane region" description="Helical" evidence="1">
    <location>
        <begin position="25"/>
        <end position="47"/>
    </location>
</feature>
<accession>A0A914D1T4</accession>
<keyword evidence="1" id="KW-0812">Transmembrane</keyword>
<feature type="transmembrane region" description="Helical" evidence="1">
    <location>
        <begin position="133"/>
        <end position="154"/>
    </location>
</feature>
<sequence length="200" mass="23136">MMHAIGVQLNEEHTPYRYIMFDGQAIFPLDIIIILLGTFMSSITFIISMLSMRALSASYDQFNQEVKNLVKDNRLNDFSSIIAIENRVMDYNKLAKHVYNADATYISMTIMKGLIIHISAQFGLRAYSENAPVLLLIVLGNWTALGIVMFFPFMLRPMEYYIKMLFVIMFGIDIFSAYWKKLSTIDDNPRIEFSNFNMSM</sequence>
<dbReference type="InterPro" id="IPR004950">
    <property type="entry name" value="DUF267_CAE_spp"/>
</dbReference>
<keyword evidence="2" id="KW-1185">Reference proteome</keyword>
<protein>
    <submittedName>
        <fullName evidence="3">Uncharacterized protein</fullName>
    </submittedName>
</protein>
<evidence type="ECO:0000313" key="3">
    <source>
        <dbReference type="WBParaSite" id="ACRNAN_scaffold1697.g10713.t1"/>
    </source>
</evidence>
<dbReference type="WBParaSite" id="ACRNAN_scaffold1697.g10713.t1">
    <property type="protein sequence ID" value="ACRNAN_scaffold1697.g10713.t1"/>
    <property type="gene ID" value="ACRNAN_scaffold1697.g10713"/>
</dbReference>
<dbReference type="Pfam" id="PF03268">
    <property type="entry name" value="DUF267"/>
    <property type="match status" value="1"/>
</dbReference>
<dbReference type="AlphaFoldDB" id="A0A914D1T4"/>
<evidence type="ECO:0000256" key="1">
    <source>
        <dbReference type="SAM" id="Phobius"/>
    </source>
</evidence>
<evidence type="ECO:0000313" key="2">
    <source>
        <dbReference type="Proteomes" id="UP000887540"/>
    </source>
</evidence>
<keyword evidence="1" id="KW-1133">Transmembrane helix</keyword>
<feature type="transmembrane region" description="Helical" evidence="1">
    <location>
        <begin position="160"/>
        <end position="179"/>
    </location>
</feature>
<reference evidence="3" key="1">
    <citation type="submission" date="2022-11" db="UniProtKB">
        <authorList>
            <consortium name="WormBaseParasite"/>
        </authorList>
    </citation>
    <scope>IDENTIFICATION</scope>
</reference>
<organism evidence="2 3">
    <name type="scientific">Acrobeloides nanus</name>
    <dbReference type="NCBI Taxonomy" id="290746"/>
    <lineage>
        <taxon>Eukaryota</taxon>
        <taxon>Metazoa</taxon>
        <taxon>Ecdysozoa</taxon>
        <taxon>Nematoda</taxon>
        <taxon>Chromadorea</taxon>
        <taxon>Rhabditida</taxon>
        <taxon>Tylenchina</taxon>
        <taxon>Cephalobomorpha</taxon>
        <taxon>Cephaloboidea</taxon>
        <taxon>Cephalobidae</taxon>
        <taxon>Acrobeloides</taxon>
    </lineage>
</organism>
<dbReference type="Proteomes" id="UP000887540">
    <property type="component" value="Unplaced"/>
</dbReference>